<proteinExistence type="predicted"/>
<feature type="transmembrane region" description="Helical" evidence="1">
    <location>
        <begin position="12"/>
        <end position="31"/>
    </location>
</feature>
<evidence type="ECO:0008006" key="6">
    <source>
        <dbReference type="Google" id="ProtNLM"/>
    </source>
</evidence>
<keyword evidence="1" id="KW-1133">Transmembrane helix</keyword>
<dbReference type="Proteomes" id="UP001237207">
    <property type="component" value="Unassembled WGS sequence"/>
</dbReference>
<evidence type="ECO:0000313" key="5">
    <source>
        <dbReference type="Proteomes" id="UP001237207"/>
    </source>
</evidence>
<protein>
    <recommendedName>
        <fullName evidence="6">50S ribosomal protein L29</fullName>
    </recommendedName>
</protein>
<evidence type="ECO:0000313" key="4">
    <source>
        <dbReference type="EMBL" id="MDQ0214522.1"/>
    </source>
</evidence>
<dbReference type="InterPro" id="IPR056411">
    <property type="entry name" value="CysS_C"/>
</dbReference>
<dbReference type="RefSeq" id="WP_307256504.1">
    <property type="nucleotide sequence ID" value="NZ_JAUSUC010000007.1"/>
</dbReference>
<keyword evidence="1" id="KW-0472">Membrane</keyword>
<keyword evidence="1" id="KW-0812">Transmembrane</keyword>
<keyword evidence="5" id="KW-1185">Reference proteome</keyword>
<dbReference type="AlphaFoldDB" id="A0AAJ1T0F2"/>
<feature type="domain" description="Cysteinyl-tRNA ligase anticodon binding" evidence="2">
    <location>
        <begin position="172"/>
        <end position="218"/>
    </location>
</feature>
<gene>
    <name evidence="4" type="ORF">J2S13_000918</name>
</gene>
<evidence type="ECO:0000259" key="3">
    <source>
        <dbReference type="Pfam" id="PF23494"/>
    </source>
</evidence>
<reference evidence="4" key="1">
    <citation type="submission" date="2023-07" db="EMBL/GenBank/DDBJ databases">
        <title>Genomic Encyclopedia of Type Strains, Phase IV (KMG-IV): sequencing the most valuable type-strain genomes for metagenomic binning, comparative biology and taxonomic classification.</title>
        <authorList>
            <person name="Goeker M."/>
        </authorList>
    </citation>
    <scope>NUCLEOTIDE SEQUENCE</scope>
    <source>
        <strain evidence="4">DSM 23947</strain>
    </source>
</reference>
<dbReference type="Pfam" id="PF23493">
    <property type="entry name" value="CysS_C"/>
    <property type="match status" value="1"/>
</dbReference>
<evidence type="ECO:0000256" key="1">
    <source>
        <dbReference type="SAM" id="Phobius"/>
    </source>
</evidence>
<feature type="domain" description="YqeB PH" evidence="3">
    <location>
        <begin position="8"/>
        <end position="152"/>
    </location>
</feature>
<accession>A0AAJ1T0F2</accession>
<sequence>MKQPIIRVSFAEYIFIVLFPIILGGVGWFLIPRILPLLSKIPIISNWIPFILEIDPFWTPIVLSIIGILSGVILSFLTYYEALKIYKVNCFLYAEQGDQNKKLPINNIEKCFMEGKYLVIISKDHREWIRAKTEVSAKKVEISFLNHHISWAESDPYEQDFRLWELNDERYSHEVNKLLYERRLALREKMEKEATHLLNDLSELGVVVKNKGEKQYVRTIFRN</sequence>
<feature type="transmembrane region" description="Helical" evidence="1">
    <location>
        <begin position="57"/>
        <end position="80"/>
    </location>
</feature>
<dbReference type="Pfam" id="PF23494">
    <property type="entry name" value="bPH_10"/>
    <property type="match status" value="1"/>
</dbReference>
<dbReference type="EMBL" id="JAUSUC010000007">
    <property type="protein sequence ID" value="MDQ0214522.1"/>
    <property type="molecule type" value="Genomic_DNA"/>
</dbReference>
<organism evidence="4 5">
    <name type="scientific">Oikeobacillus pervagus</name>
    <dbReference type="NCBI Taxonomy" id="1325931"/>
    <lineage>
        <taxon>Bacteria</taxon>
        <taxon>Bacillati</taxon>
        <taxon>Bacillota</taxon>
        <taxon>Bacilli</taxon>
        <taxon>Bacillales</taxon>
        <taxon>Bacillaceae</taxon>
        <taxon>Oikeobacillus</taxon>
    </lineage>
</organism>
<evidence type="ECO:0000259" key="2">
    <source>
        <dbReference type="Pfam" id="PF23493"/>
    </source>
</evidence>
<name>A0AAJ1T0F2_9BACI</name>
<dbReference type="InterPro" id="IPR057798">
    <property type="entry name" value="PH_YqeB"/>
</dbReference>
<comment type="caution">
    <text evidence="4">The sequence shown here is derived from an EMBL/GenBank/DDBJ whole genome shotgun (WGS) entry which is preliminary data.</text>
</comment>